<dbReference type="InterPro" id="IPR020846">
    <property type="entry name" value="MFS_dom"/>
</dbReference>
<feature type="transmembrane region" description="Helical" evidence="5">
    <location>
        <begin position="78"/>
        <end position="99"/>
    </location>
</feature>
<sequence>MFVAGYSYRWVILVCGVLAYATSYLTRWSYTGLASFIQEDLQLDKADLGVLGSAFFYTYALVQVPWGKSADRWGGRTVIPLGVLLSAGGLLGFTLAQSFGEAIGWRVMIGLVAASVFVPVASLLSHWFASEDRGFANGIYYGFGGGLGQATAFLLLPLLHVFFLDRIDSVFSGWRGAMGLVALIVAGLGVGCWVFLRSYPPQPETKGAVLAPSQSISQTTPNSRVASITKDPILWCLGGYFAAGIIALRLVPGWLTIFASEWYHVEQGYSQTDAVIAGGVMGTVYTIGHVAGSPLLGKLSDRLAAYGIGRFQCAAMVLGLGAVSVSCLTVPMGTPWMLGGVALLLGVTLHAFPIINAAVSDRWGGHRTGHALGWINMVGQLAGAVALSVSGYLGLAWASGATGTVAEYAGIWYLAAGACVFGAGCGWLAHRLTKTVVRIS</sequence>
<dbReference type="InterPro" id="IPR051337">
    <property type="entry name" value="OPA_Antiporter"/>
</dbReference>
<comment type="subcellular location">
    <subcellularLocation>
        <location evidence="1">Endomembrane system</location>
        <topology evidence="1">Multi-pass membrane protein</topology>
    </subcellularLocation>
</comment>
<feature type="transmembrane region" description="Helical" evidence="5">
    <location>
        <begin position="7"/>
        <end position="26"/>
    </location>
</feature>
<dbReference type="Pfam" id="PF07690">
    <property type="entry name" value="MFS_1"/>
    <property type="match status" value="1"/>
</dbReference>
<feature type="transmembrane region" description="Helical" evidence="5">
    <location>
        <begin position="233"/>
        <end position="255"/>
    </location>
</feature>
<evidence type="ECO:0000256" key="1">
    <source>
        <dbReference type="ARBA" id="ARBA00004127"/>
    </source>
</evidence>
<name>A0ABU3K7W5_9BACT</name>
<keyword evidence="8" id="KW-1185">Reference proteome</keyword>
<feature type="transmembrane region" description="Helical" evidence="5">
    <location>
        <begin position="308"/>
        <end position="331"/>
    </location>
</feature>
<evidence type="ECO:0000256" key="5">
    <source>
        <dbReference type="SAM" id="Phobius"/>
    </source>
</evidence>
<proteinExistence type="predicted"/>
<dbReference type="Proteomes" id="UP001250932">
    <property type="component" value="Unassembled WGS sequence"/>
</dbReference>
<evidence type="ECO:0000256" key="3">
    <source>
        <dbReference type="ARBA" id="ARBA00022989"/>
    </source>
</evidence>
<feature type="transmembrane region" description="Helical" evidence="5">
    <location>
        <begin position="140"/>
        <end position="164"/>
    </location>
</feature>
<accession>A0ABU3K7W5</accession>
<gene>
    <name evidence="7" type="ORF">PPG34_08970</name>
</gene>
<dbReference type="SUPFAM" id="SSF103473">
    <property type="entry name" value="MFS general substrate transporter"/>
    <property type="match status" value="1"/>
</dbReference>
<feature type="transmembrane region" description="Helical" evidence="5">
    <location>
        <begin position="176"/>
        <end position="196"/>
    </location>
</feature>
<feature type="transmembrane region" description="Helical" evidence="5">
    <location>
        <begin position="371"/>
        <end position="398"/>
    </location>
</feature>
<evidence type="ECO:0000256" key="4">
    <source>
        <dbReference type="ARBA" id="ARBA00023136"/>
    </source>
</evidence>
<dbReference type="PANTHER" id="PTHR43826:SF3">
    <property type="entry name" value="GLUCOSE-6-PHOSPHATE EXCHANGER SLC37A4"/>
    <property type="match status" value="1"/>
</dbReference>
<dbReference type="InterPro" id="IPR036259">
    <property type="entry name" value="MFS_trans_sf"/>
</dbReference>
<dbReference type="EMBL" id="JAQOUE010000001">
    <property type="protein sequence ID" value="MDT7042484.1"/>
    <property type="molecule type" value="Genomic_DNA"/>
</dbReference>
<dbReference type="InterPro" id="IPR011701">
    <property type="entry name" value="MFS"/>
</dbReference>
<keyword evidence="4 5" id="KW-0472">Membrane</keyword>
<dbReference type="PROSITE" id="PS50850">
    <property type="entry name" value="MFS"/>
    <property type="match status" value="1"/>
</dbReference>
<dbReference type="PANTHER" id="PTHR43826">
    <property type="entry name" value="GLUCOSE-6-PHOSPHATE EXCHANGER SLC37A4"/>
    <property type="match status" value="1"/>
</dbReference>
<keyword evidence="2 5" id="KW-0812">Transmembrane</keyword>
<feature type="transmembrane region" description="Helical" evidence="5">
    <location>
        <begin position="410"/>
        <end position="429"/>
    </location>
</feature>
<organism evidence="7 8">
    <name type="scientific">Candidatus Nitronereus thalassa</name>
    <dbReference type="NCBI Taxonomy" id="3020898"/>
    <lineage>
        <taxon>Bacteria</taxon>
        <taxon>Pseudomonadati</taxon>
        <taxon>Nitrospirota</taxon>
        <taxon>Nitrospiria</taxon>
        <taxon>Nitrospirales</taxon>
        <taxon>Nitrospiraceae</taxon>
        <taxon>Candidatus Nitronereus</taxon>
    </lineage>
</organism>
<evidence type="ECO:0000259" key="6">
    <source>
        <dbReference type="PROSITE" id="PS50850"/>
    </source>
</evidence>
<feature type="transmembrane region" description="Helical" evidence="5">
    <location>
        <begin position="337"/>
        <end position="359"/>
    </location>
</feature>
<evidence type="ECO:0000313" key="7">
    <source>
        <dbReference type="EMBL" id="MDT7042484.1"/>
    </source>
</evidence>
<dbReference type="RefSeq" id="WP_313832894.1">
    <property type="nucleotide sequence ID" value="NZ_JAQOUE010000001.1"/>
</dbReference>
<feature type="domain" description="Major facilitator superfamily (MFS) profile" evidence="6">
    <location>
        <begin position="1"/>
        <end position="434"/>
    </location>
</feature>
<comment type="caution">
    <text evidence="7">The sequence shown here is derived from an EMBL/GenBank/DDBJ whole genome shotgun (WGS) entry which is preliminary data.</text>
</comment>
<feature type="transmembrane region" description="Helical" evidence="5">
    <location>
        <begin position="46"/>
        <end position="66"/>
    </location>
</feature>
<keyword evidence="3 5" id="KW-1133">Transmembrane helix</keyword>
<feature type="transmembrane region" description="Helical" evidence="5">
    <location>
        <begin position="275"/>
        <end position="296"/>
    </location>
</feature>
<dbReference type="Gene3D" id="1.20.1250.20">
    <property type="entry name" value="MFS general substrate transporter like domains"/>
    <property type="match status" value="2"/>
</dbReference>
<protein>
    <submittedName>
        <fullName evidence="7">MFS transporter</fullName>
    </submittedName>
</protein>
<feature type="transmembrane region" description="Helical" evidence="5">
    <location>
        <begin position="105"/>
        <end position="128"/>
    </location>
</feature>
<evidence type="ECO:0000313" key="8">
    <source>
        <dbReference type="Proteomes" id="UP001250932"/>
    </source>
</evidence>
<reference evidence="7 8" key="1">
    <citation type="journal article" date="2023" name="ISME J.">
        <title>Cultivation and genomic characterization of novel and ubiquitous marine nitrite-oxidizing bacteria from the Nitrospirales.</title>
        <authorList>
            <person name="Mueller A.J."/>
            <person name="Daebeler A."/>
            <person name="Herbold C.W."/>
            <person name="Kirkegaard R.H."/>
            <person name="Daims H."/>
        </authorList>
    </citation>
    <scope>NUCLEOTIDE SEQUENCE [LARGE SCALE GENOMIC DNA]</scope>
    <source>
        <strain evidence="7 8">EB</strain>
    </source>
</reference>
<evidence type="ECO:0000256" key="2">
    <source>
        <dbReference type="ARBA" id="ARBA00022692"/>
    </source>
</evidence>